<dbReference type="PANTHER" id="PTHR39428:SF1">
    <property type="entry name" value="F420H(2)-DEPENDENT QUINONE REDUCTASE RV1261C"/>
    <property type="match status" value="1"/>
</dbReference>
<dbReference type="AlphaFoldDB" id="A0AAC9HQ56"/>
<protein>
    <submittedName>
        <fullName evidence="3">Deazaflavin-dependent oxidoreductase, nitroreductase family</fullName>
    </submittedName>
</protein>
<evidence type="ECO:0000256" key="2">
    <source>
        <dbReference type="ARBA" id="ARBA00049106"/>
    </source>
</evidence>
<comment type="catalytic activity">
    <reaction evidence="2">
        <text>oxidized coenzyme F420-(gamma-L-Glu)(n) + a quinol + H(+) = reduced coenzyme F420-(gamma-L-Glu)(n) + a quinone</text>
        <dbReference type="Rhea" id="RHEA:39663"/>
        <dbReference type="Rhea" id="RHEA-COMP:12939"/>
        <dbReference type="Rhea" id="RHEA-COMP:14378"/>
        <dbReference type="ChEBI" id="CHEBI:15378"/>
        <dbReference type="ChEBI" id="CHEBI:24646"/>
        <dbReference type="ChEBI" id="CHEBI:132124"/>
        <dbReference type="ChEBI" id="CHEBI:133980"/>
        <dbReference type="ChEBI" id="CHEBI:139511"/>
    </reaction>
</comment>
<organism evidence="3 4">
    <name type="scientific">Actinoalloteichus hymeniacidonis</name>
    <dbReference type="NCBI Taxonomy" id="340345"/>
    <lineage>
        <taxon>Bacteria</taxon>
        <taxon>Bacillati</taxon>
        <taxon>Actinomycetota</taxon>
        <taxon>Actinomycetes</taxon>
        <taxon>Pseudonocardiales</taxon>
        <taxon>Pseudonocardiaceae</taxon>
        <taxon>Actinoalloteichus</taxon>
    </lineage>
</organism>
<evidence type="ECO:0000313" key="3">
    <source>
        <dbReference type="EMBL" id="AOS63318.1"/>
    </source>
</evidence>
<dbReference type="InterPro" id="IPR012349">
    <property type="entry name" value="Split_barrel_FMN-bd"/>
</dbReference>
<dbReference type="InterPro" id="IPR004378">
    <property type="entry name" value="F420H2_quin_Rdtase"/>
</dbReference>
<dbReference type="Proteomes" id="UP000095210">
    <property type="component" value="Chromosome"/>
</dbReference>
<dbReference type="Pfam" id="PF04075">
    <property type="entry name" value="F420H2_quin_red"/>
    <property type="match status" value="1"/>
</dbReference>
<sequence length="137" mass="14657">MSEFNDRIIEEFRANGGKVGGPFEGAQMLLVTVTGRRTGKPRTFPLVYSTDGSNLVIAASNGGADTDPVWLGNIAADPKVTVEVGERTFEGTARIESEGSERDRLYAAHAALMPGFDDYQKGTSRVIPVVVLEPAEA</sequence>
<dbReference type="Gene3D" id="2.30.110.10">
    <property type="entry name" value="Electron Transport, Fmn-binding Protein, Chain A"/>
    <property type="match status" value="1"/>
</dbReference>
<accession>A0AAC9HQ56</accession>
<dbReference type="KEGG" id="ahm:TL08_12520"/>
<dbReference type="NCBIfam" id="TIGR00026">
    <property type="entry name" value="hi_GC_TIGR00026"/>
    <property type="match status" value="1"/>
</dbReference>
<gene>
    <name evidence="3" type="ORF">TL08_12520</name>
</gene>
<dbReference type="EMBL" id="CP014859">
    <property type="protein sequence ID" value="AOS63318.1"/>
    <property type="molecule type" value="Genomic_DNA"/>
</dbReference>
<evidence type="ECO:0000256" key="1">
    <source>
        <dbReference type="ARBA" id="ARBA00008710"/>
    </source>
</evidence>
<dbReference type="GO" id="GO:0016491">
    <property type="term" value="F:oxidoreductase activity"/>
    <property type="evidence" value="ECO:0007669"/>
    <property type="project" value="InterPro"/>
</dbReference>
<dbReference type="GO" id="GO:0070967">
    <property type="term" value="F:coenzyme F420 binding"/>
    <property type="evidence" value="ECO:0007669"/>
    <property type="project" value="TreeGrafter"/>
</dbReference>
<dbReference type="GO" id="GO:0005886">
    <property type="term" value="C:plasma membrane"/>
    <property type="evidence" value="ECO:0007669"/>
    <property type="project" value="TreeGrafter"/>
</dbReference>
<dbReference type="RefSeq" id="WP_069849036.1">
    <property type="nucleotide sequence ID" value="NZ_CP014859.1"/>
</dbReference>
<evidence type="ECO:0000313" key="4">
    <source>
        <dbReference type="Proteomes" id="UP000095210"/>
    </source>
</evidence>
<comment type="similarity">
    <text evidence="1">Belongs to the F420H(2)-dependent quinone reductase family.</text>
</comment>
<name>A0AAC9HQ56_9PSEU</name>
<dbReference type="SUPFAM" id="SSF50475">
    <property type="entry name" value="FMN-binding split barrel"/>
    <property type="match status" value="1"/>
</dbReference>
<reference evidence="4" key="1">
    <citation type="submission" date="2016-03" db="EMBL/GenBank/DDBJ databases">
        <title>Complete genome sequence of the type strain Actinoalloteichus hymeniacidonis DSM 45092.</title>
        <authorList>
            <person name="Schaffert L."/>
            <person name="Albersmeier A."/>
            <person name="Winkler A."/>
            <person name="Kalinowski J."/>
            <person name="Zotchev S."/>
            <person name="Ruckert C."/>
        </authorList>
    </citation>
    <scope>NUCLEOTIDE SEQUENCE [LARGE SCALE GENOMIC DNA]</scope>
    <source>
        <strain evidence="4">HPA177(T) (DSM 45092(T))</strain>
    </source>
</reference>
<keyword evidence="4" id="KW-1185">Reference proteome</keyword>
<proteinExistence type="inferred from homology"/>
<dbReference type="PANTHER" id="PTHR39428">
    <property type="entry name" value="F420H(2)-DEPENDENT QUINONE REDUCTASE RV1261C"/>
    <property type="match status" value="1"/>
</dbReference>